<accession>A0ABT2NQV8</accession>
<evidence type="ECO:0000256" key="2">
    <source>
        <dbReference type="PROSITE-ProRule" id="PRU00169"/>
    </source>
</evidence>
<dbReference type="PANTHER" id="PTHR43156:SF9">
    <property type="entry name" value="HAMP DOMAIN-CONTAINING PROTEIN"/>
    <property type="match status" value="1"/>
</dbReference>
<name>A0ABT2NQV8_9RHOB</name>
<feature type="modified residue" description="4-aspartylphosphate" evidence="2">
    <location>
        <position position="62"/>
    </location>
</feature>
<organism evidence="4 5">
    <name type="scientific">Albidovulum sediminis</name>
    <dbReference type="NCBI Taxonomy" id="3066345"/>
    <lineage>
        <taxon>Bacteria</taxon>
        <taxon>Pseudomonadati</taxon>
        <taxon>Pseudomonadota</taxon>
        <taxon>Alphaproteobacteria</taxon>
        <taxon>Rhodobacterales</taxon>
        <taxon>Paracoccaceae</taxon>
        <taxon>Albidovulum</taxon>
    </lineage>
</organism>
<evidence type="ECO:0000313" key="5">
    <source>
        <dbReference type="Proteomes" id="UP001205601"/>
    </source>
</evidence>
<reference evidence="5" key="1">
    <citation type="submission" date="2023-07" db="EMBL/GenBank/DDBJ databases">
        <title>Defluviimonas sediminis sp. nov., isolated from mangrove sediment.</title>
        <authorList>
            <person name="Liu L."/>
            <person name="Li J."/>
            <person name="Huang Y."/>
            <person name="Pan J."/>
            <person name="Li M."/>
        </authorList>
    </citation>
    <scope>NUCLEOTIDE SEQUENCE [LARGE SCALE GENOMIC DNA]</scope>
    <source>
        <strain evidence="5">FT324</strain>
    </source>
</reference>
<dbReference type="Pfam" id="PF07228">
    <property type="entry name" value="SpoIIE"/>
    <property type="match status" value="1"/>
</dbReference>
<dbReference type="Gene3D" id="3.60.40.10">
    <property type="entry name" value="PPM-type phosphatase domain"/>
    <property type="match status" value="1"/>
</dbReference>
<dbReference type="Pfam" id="PF00072">
    <property type="entry name" value="Response_reg"/>
    <property type="match status" value="1"/>
</dbReference>
<protein>
    <submittedName>
        <fullName evidence="4">SpoIIE family protein phosphatase</fullName>
    </submittedName>
</protein>
<dbReference type="RefSeq" id="WP_261497192.1">
    <property type="nucleotide sequence ID" value="NZ_JAOCQF010000003.1"/>
</dbReference>
<dbReference type="InterPro" id="IPR001789">
    <property type="entry name" value="Sig_transdc_resp-reg_receiver"/>
</dbReference>
<feature type="domain" description="Response regulatory" evidence="3">
    <location>
        <begin position="13"/>
        <end position="129"/>
    </location>
</feature>
<proteinExistence type="predicted"/>
<dbReference type="InterPro" id="IPR011006">
    <property type="entry name" value="CheY-like_superfamily"/>
</dbReference>
<dbReference type="PANTHER" id="PTHR43156">
    <property type="entry name" value="STAGE II SPORULATION PROTEIN E-RELATED"/>
    <property type="match status" value="1"/>
</dbReference>
<evidence type="ECO:0000259" key="3">
    <source>
        <dbReference type="PROSITE" id="PS50110"/>
    </source>
</evidence>
<dbReference type="SMART" id="SM00331">
    <property type="entry name" value="PP2C_SIG"/>
    <property type="match status" value="1"/>
</dbReference>
<gene>
    <name evidence="4" type="ORF">N5I32_17485</name>
</gene>
<dbReference type="CDD" id="cd17574">
    <property type="entry name" value="REC_OmpR"/>
    <property type="match status" value="1"/>
</dbReference>
<dbReference type="PROSITE" id="PS50110">
    <property type="entry name" value="RESPONSE_REGULATORY"/>
    <property type="match status" value="1"/>
</dbReference>
<dbReference type="SMART" id="SM00448">
    <property type="entry name" value="REC"/>
    <property type="match status" value="1"/>
</dbReference>
<sequence>MASIAPPACSGRRVLVVDDSRVQRRILASQIARSGYRVEEAGSAEEALALCRRNPPDLIISDWMMPGMSGLDFCKALRELNAGGYIYFILLTSKTETAEVAMGLDVGADDFLTKPVSGDELRARIAAGERILRIERELKDKNRLLTSALGELQGLYDSINRDLIEARKLQHSLMRERFRSFDAMDVALLLRPSGHVGGDLVGFFQISGTRVGVFSIDVSGHGITSALMTARLAGLLSGNRPEQNIALVQAGAGYGARAPAELARQLNRIVLREMRTETYFTLAYAEVDLQSGRVALVQAGHPHPAIQRADGSVEFVGHGGYPIGLIEDADYRTIEVRLSPGDRLFLMSDGITEAPDANGAELGAEGLARFMHLCRSQRGPGFLDAMMAHVDAHAGGEFPDDVSGALIEFRGPV</sequence>
<evidence type="ECO:0000256" key="1">
    <source>
        <dbReference type="ARBA" id="ARBA00022801"/>
    </source>
</evidence>
<dbReference type="Proteomes" id="UP001205601">
    <property type="component" value="Unassembled WGS sequence"/>
</dbReference>
<dbReference type="Gene3D" id="3.40.50.2300">
    <property type="match status" value="1"/>
</dbReference>
<keyword evidence="5" id="KW-1185">Reference proteome</keyword>
<keyword evidence="2" id="KW-0597">Phosphoprotein</keyword>
<evidence type="ECO:0000313" key="4">
    <source>
        <dbReference type="EMBL" id="MCT8331315.1"/>
    </source>
</evidence>
<dbReference type="InterPro" id="IPR052016">
    <property type="entry name" value="Bact_Sigma-Reg"/>
</dbReference>
<dbReference type="InterPro" id="IPR001932">
    <property type="entry name" value="PPM-type_phosphatase-like_dom"/>
</dbReference>
<dbReference type="SUPFAM" id="SSF52172">
    <property type="entry name" value="CheY-like"/>
    <property type="match status" value="1"/>
</dbReference>
<dbReference type="SUPFAM" id="SSF81606">
    <property type="entry name" value="PP2C-like"/>
    <property type="match status" value="1"/>
</dbReference>
<dbReference type="InterPro" id="IPR036457">
    <property type="entry name" value="PPM-type-like_dom_sf"/>
</dbReference>
<keyword evidence="1" id="KW-0378">Hydrolase</keyword>
<dbReference type="EMBL" id="JAOCQF010000003">
    <property type="protein sequence ID" value="MCT8331315.1"/>
    <property type="molecule type" value="Genomic_DNA"/>
</dbReference>
<comment type="caution">
    <text evidence="4">The sequence shown here is derived from an EMBL/GenBank/DDBJ whole genome shotgun (WGS) entry which is preliminary data.</text>
</comment>